<keyword evidence="3" id="KW-1185">Reference proteome</keyword>
<evidence type="ECO:0000313" key="2">
    <source>
        <dbReference type="EMBL" id="MCR6482892.1"/>
    </source>
</evidence>
<gene>
    <name evidence="2" type="ORF">M8542_08680</name>
</gene>
<dbReference type="AlphaFoldDB" id="A0A9X2N7X6"/>
<dbReference type="Proteomes" id="UP001144096">
    <property type="component" value="Unassembled WGS sequence"/>
</dbReference>
<name>A0A9X2N7X6_9PSEU</name>
<keyword evidence="1" id="KW-0472">Membrane</keyword>
<organism evidence="2 3">
    <name type="scientific">Amycolatopsis iheyensis</name>
    <dbReference type="NCBI Taxonomy" id="2945988"/>
    <lineage>
        <taxon>Bacteria</taxon>
        <taxon>Bacillati</taxon>
        <taxon>Actinomycetota</taxon>
        <taxon>Actinomycetes</taxon>
        <taxon>Pseudonocardiales</taxon>
        <taxon>Pseudonocardiaceae</taxon>
        <taxon>Amycolatopsis</taxon>
    </lineage>
</organism>
<evidence type="ECO:0000256" key="1">
    <source>
        <dbReference type="SAM" id="Phobius"/>
    </source>
</evidence>
<accession>A0A9X2N7X6</accession>
<reference evidence="2" key="1">
    <citation type="submission" date="2022-06" db="EMBL/GenBank/DDBJ databases">
        <title>Amycolatopsis iheyaensis sp. nov., a new species of the genus Amycolatopsis isolated from soil in Iheya island, Japan.</title>
        <authorList>
            <person name="Ngamcharungchit C."/>
            <person name="Kanto H."/>
            <person name="Take A."/>
            <person name="Intra B."/>
            <person name="Matsumoto A."/>
            <person name="Panbangred W."/>
            <person name="Inahashi Y."/>
        </authorList>
    </citation>
    <scope>NUCLEOTIDE SEQUENCE</scope>
    <source>
        <strain evidence="2">OK19-0408</strain>
    </source>
</reference>
<feature type="transmembrane region" description="Helical" evidence="1">
    <location>
        <begin position="62"/>
        <end position="95"/>
    </location>
</feature>
<dbReference type="RefSeq" id="WP_257919510.1">
    <property type="nucleotide sequence ID" value="NZ_JAMXQV010000003.1"/>
</dbReference>
<comment type="caution">
    <text evidence="2">The sequence shown here is derived from an EMBL/GenBank/DDBJ whole genome shotgun (WGS) entry which is preliminary data.</text>
</comment>
<evidence type="ECO:0000313" key="3">
    <source>
        <dbReference type="Proteomes" id="UP001144096"/>
    </source>
</evidence>
<keyword evidence="1" id="KW-0812">Transmembrane</keyword>
<proteinExistence type="predicted"/>
<feature type="transmembrane region" description="Helical" evidence="1">
    <location>
        <begin position="21"/>
        <end position="42"/>
    </location>
</feature>
<protein>
    <recommendedName>
        <fullName evidence="4">DUF2516 family protein</fullName>
    </recommendedName>
</protein>
<dbReference type="EMBL" id="JAMXQV010000003">
    <property type="protein sequence ID" value="MCR6482892.1"/>
    <property type="molecule type" value="Genomic_DNA"/>
</dbReference>
<sequence length="104" mass="10695">MFVYSIVLADGEGQRAAVVGWIVLAAVVVIGVLAVVVAAAVAGDNLLDALTRRVPAYRAGWFGLLIGGLGLVALGFVLASFGLGLAGGVLLFLVWQISDRSDRV</sequence>
<evidence type="ECO:0008006" key="4">
    <source>
        <dbReference type="Google" id="ProtNLM"/>
    </source>
</evidence>
<keyword evidence="1" id="KW-1133">Transmembrane helix</keyword>